<proteinExistence type="predicted"/>
<dbReference type="KEGG" id="mfre:EXE63_00515"/>
<evidence type="ECO:0000313" key="2">
    <source>
        <dbReference type="Proteomes" id="UP000501849"/>
    </source>
</evidence>
<gene>
    <name evidence="1" type="ORF">EXE63_00515</name>
</gene>
<geneLocation type="plasmid" evidence="1 2">
    <name>unnamed1</name>
</geneLocation>
<dbReference type="AlphaFoldDB" id="A0A6H0S0J6"/>
<reference evidence="1 2" key="1">
    <citation type="submission" date="2019-04" db="EMBL/GenBank/DDBJ databases">
        <title>Draft, Whole-Genome Sequence of the Anthracene-degrading Mycobacterium frederiksbergense LB501T, Isolated from a Polycyclic Aromatic Hydrocarbon (PAH)-Contaminated Soil.</title>
        <authorList>
            <person name="Augelletti F."/>
        </authorList>
    </citation>
    <scope>NUCLEOTIDE SEQUENCE [LARGE SCALE GENOMIC DNA]</scope>
    <source>
        <strain evidence="1 2">LB 501T</strain>
        <plasmid evidence="1 2">unnamed1</plasmid>
    </source>
</reference>
<sequence length="124" mass="13871">MTINIADAIRPKNVEQWGQIVGSHYEARDADGCVRQPNWVVFEPRFSPDGEWTGLGEVVDLIPALPDEIPPPHPTLPRPQANHPVDVGPVAARLGYPCERYEFQLDFSGVYTAAFIRHHTSNSR</sequence>
<protein>
    <submittedName>
        <fullName evidence="1">Uncharacterized protein</fullName>
    </submittedName>
</protein>
<dbReference type="EMBL" id="CP038797">
    <property type="protein sequence ID" value="QIV79567.1"/>
    <property type="molecule type" value="Genomic_DNA"/>
</dbReference>
<evidence type="ECO:0000313" key="1">
    <source>
        <dbReference type="EMBL" id="QIV79567.1"/>
    </source>
</evidence>
<name>A0A6H0S0J6_9MYCO</name>
<keyword evidence="1" id="KW-0614">Plasmid</keyword>
<accession>A0A6H0S0J6</accession>
<dbReference type="Proteomes" id="UP000501849">
    <property type="component" value="Plasmid unnamed1"/>
</dbReference>
<keyword evidence="2" id="KW-1185">Reference proteome</keyword>
<dbReference type="RefSeq" id="WP_168140353.1">
    <property type="nucleotide sequence ID" value="NZ_CP038797.1"/>
</dbReference>
<organism evidence="1 2">
    <name type="scientific">Mycolicibacterium frederiksbergense</name>
    <dbReference type="NCBI Taxonomy" id="117567"/>
    <lineage>
        <taxon>Bacteria</taxon>
        <taxon>Bacillati</taxon>
        <taxon>Actinomycetota</taxon>
        <taxon>Actinomycetes</taxon>
        <taxon>Mycobacteriales</taxon>
        <taxon>Mycobacteriaceae</taxon>
        <taxon>Mycolicibacterium</taxon>
    </lineage>
</organism>